<dbReference type="AlphaFoldDB" id="A0A2G9CCF7"/>
<dbReference type="InterPro" id="IPR021607">
    <property type="entry name" value="DUF3224"/>
</dbReference>
<comment type="caution">
    <text evidence="2">The sequence shown here is derived from an EMBL/GenBank/DDBJ whole genome shotgun (WGS) entry which is preliminary data.</text>
</comment>
<dbReference type="Gene3D" id="2.40.350.10">
    <property type="entry name" value="SO1590-like"/>
    <property type="match status" value="1"/>
</dbReference>
<evidence type="ECO:0008006" key="4">
    <source>
        <dbReference type="Google" id="ProtNLM"/>
    </source>
</evidence>
<dbReference type="InterPro" id="IPR023159">
    <property type="entry name" value="SO1590-like_sf"/>
</dbReference>
<protein>
    <recommendedName>
        <fullName evidence="4">DUF3224 domain-containing protein</fullName>
    </recommendedName>
</protein>
<dbReference type="Proteomes" id="UP000231501">
    <property type="component" value="Unassembled WGS sequence"/>
</dbReference>
<feature type="region of interest" description="Disordered" evidence="1">
    <location>
        <begin position="1"/>
        <end position="22"/>
    </location>
</feature>
<dbReference type="Pfam" id="PF11528">
    <property type="entry name" value="DUF3224"/>
    <property type="match status" value="1"/>
</dbReference>
<organism evidence="2 3">
    <name type="scientific">Roseateles chitinivorans</name>
    <dbReference type="NCBI Taxonomy" id="2917965"/>
    <lineage>
        <taxon>Bacteria</taxon>
        <taxon>Pseudomonadati</taxon>
        <taxon>Pseudomonadota</taxon>
        <taxon>Betaproteobacteria</taxon>
        <taxon>Burkholderiales</taxon>
        <taxon>Sphaerotilaceae</taxon>
        <taxon>Roseateles</taxon>
    </lineage>
</organism>
<evidence type="ECO:0000256" key="1">
    <source>
        <dbReference type="SAM" id="MobiDB-lite"/>
    </source>
</evidence>
<reference evidence="2 3" key="1">
    <citation type="submission" date="2017-11" db="EMBL/GenBank/DDBJ databases">
        <title>Draft genome sequence of Mitsuaria sp. HWN-4.</title>
        <authorList>
            <person name="Gundlapally S.R."/>
        </authorList>
    </citation>
    <scope>NUCLEOTIDE SEQUENCE [LARGE SCALE GENOMIC DNA]</scope>
    <source>
        <strain evidence="2 3">HWN-4</strain>
    </source>
</reference>
<accession>A0A2G9CCF7</accession>
<dbReference type="SUPFAM" id="SSF159238">
    <property type="entry name" value="SO1590-like"/>
    <property type="match status" value="1"/>
</dbReference>
<name>A0A2G9CCF7_9BURK</name>
<evidence type="ECO:0000313" key="3">
    <source>
        <dbReference type="Proteomes" id="UP000231501"/>
    </source>
</evidence>
<feature type="compositionally biased region" description="Pro residues" evidence="1">
    <location>
        <begin position="1"/>
        <end position="13"/>
    </location>
</feature>
<keyword evidence="3" id="KW-1185">Reference proteome</keyword>
<sequence>MAAPASEPPPPSTPTTAAVTQDRTARGVFELRLTAQPPQAGEAPAQPARTLIHKQFRGDLDASSAGQMLSFRSATPGSAGYVAMERVEGRLAGRSGSFALMHLGEMTRGAPRLSVRVVPDSGTGELSGLSGDMTIEARDGQHVYVFTYRLPGE</sequence>
<dbReference type="EMBL" id="PEOG01000013">
    <property type="protein sequence ID" value="PIM54126.1"/>
    <property type="molecule type" value="Genomic_DNA"/>
</dbReference>
<evidence type="ECO:0000313" key="2">
    <source>
        <dbReference type="EMBL" id="PIM54126.1"/>
    </source>
</evidence>
<gene>
    <name evidence="2" type="ORF">CS062_06390</name>
</gene>
<dbReference type="OrthoDB" id="69764at2"/>
<proteinExistence type="predicted"/>